<gene>
    <name evidence="2" type="ORF">FOXB_00296</name>
</gene>
<feature type="compositionally biased region" description="Basic and acidic residues" evidence="1">
    <location>
        <begin position="84"/>
        <end position="94"/>
    </location>
</feature>
<feature type="region of interest" description="Disordered" evidence="1">
    <location>
        <begin position="74"/>
        <end position="107"/>
    </location>
</feature>
<sequence>MPRAIHKMTWKSRPFELPQIVLSATAAKPTSAKSIFDVIKRLIPHNHTSATSAGKRIGAKCTFCKKKSIDCIYSPPRSRTRRSARPEGNEKSLLNDHTPSNAITKHPAQITIPAIINETSDIPSMAKARSRSYRNALPPSISHIDPGPEPESTDVAAYLRMILRELSSSPSMSTTLQNRNSSSAFNQWLQDCFSSYIDHFHHRWHIITAPTYEFSEKSYNSAASVVVIGCYLLHKTHLKSTIVEIHNQIVNRFLQLLMSGKVDTQLSFICKQSPRLLANELDATLPSSFAVRNCWDINVFLRRQQREASGRDIKMLWMIKHPDRFLPDPLLVEDIYLGLCGLAFDIFEQAQIRAALNTQDNTVADSIRESVVQRLAIWAKHIEVMTEKLSSDVSDPTDDGLVTAYLAREDETKGLAKDQLHIRRRINDVHSEVIMLYHRLQALQSASQ</sequence>
<protein>
    <recommendedName>
        <fullName evidence="3">Zn(2)-C6 fungal-type domain-containing protein</fullName>
    </recommendedName>
</protein>
<reference evidence="2" key="1">
    <citation type="journal article" date="2012" name="Mol. Plant Microbe Interact.">
        <title>A highly conserved effector in Fusarium oxysporum is required for full virulence on Arabidopsis.</title>
        <authorList>
            <person name="Thatcher L.F."/>
            <person name="Gardiner D.M."/>
            <person name="Kazan K."/>
            <person name="Manners J."/>
        </authorList>
    </citation>
    <scope>NUCLEOTIDE SEQUENCE [LARGE SCALE GENOMIC DNA]</scope>
    <source>
        <strain evidence="2">Fo5176</strain>
    </source>
</reference>
<comment type="caution">
    <text evidence="2">The sequence shown here is derived from an EMBL/GenBank/DDBJ whole genome shotgun (WGS) entry which is preliminary data.</text>
</comment>
<organism evidence="2">
    <name type="scientific">Fusarium oxysporum (strain Fo5176)</name>
    <name type="common">Fusarium vascular wilt</name>
    <dbReference type="NCBI Taxonomy" id="660025"/>
    <lineage>
        <taxon>Eukaryota</taxon>
        <taxon>Fungi</taxon>
        <taxon>Dikarya</taxon>
        <taxon>Ascomycota</taxon>
        <taxon>Pezizomycotina</taxon>
        <taxon>Sordariomycetes</taxon>
        <taxon>Hypocreomycetidae</taxon>
        <taxon>Hypocreales</taxon>
        <taxon>Nectriaceae</taxon>
        <taxon>Fusarium</taxon>
        <taxon>Fusarium oxysporum species complex</taxon>
    </lineage>
</organism>
<dbReference type="OrthoDB" id="654211at2759"/>
<evidence type="ECO:0000256" key="1">
    <source>
        <dbReference type="SAM" id="MobiDB-lite"/>
    </source>
</evidence>
<accession>F9F1M2</accession>
<dbReference type="STRING" id="660025.F9F1M2"/>
<proteinExistence type="predicted"/>
<dbReference type="AlphaFoldDB" id="F9F1M2"/>
<dbReference type="EMBL" id="AFQF01000090">
    <property type="protein sequence ID" value="EGU89202.1"/>
    <property type="molecule type" value="Genomic_DNA"/>
</dbReference>
<evidence type="ECO:0008006" key="3">
    <source>
        <dbReference type="Google" id="ProtNLM"/>
    </source>
</evidence>
<name>F9F1M2_FUSOF</name>
<evidence type="ECO:0000313" key="2">
    <source>
        <dbReference type="EMBL" id="EGU89202.1"/>
    </source>
</evidence>